<dbReference type="InterPro" id="IPR036396">
    <property type="entry name" value="Cyt_P450_sf"/>
</dbReference>
<dbReference type="PANTHER" id="PTHR46696">
    <property type="entry name" value="P450, PUTATIVE (EUROFUNG)-RELATED"/>
    <property type="match status" value="1"/>
</dbReference>
<keyword evidence="5" id="KW-0408">Iron</keyword>
<keyword evidence="2" id="KW-0001">2Fe-2S</keyword>
<evidence type="ECO:0000256" key="3">
    <source>
        <dbReference type="ARBA" id="ARBA00022723"/>
    </source>
</evidence>
<comment type="caution">
    <text evidence="9">The sequence shown here is derived from an EMBL/GenBank/DDBJ whole genome shotgun (WGS) entry which is preliminary data.</text>
</comment>
<accession>A0A1S9S056</accession>
<comment type="similarity">
    <text evidence="1">Belongs to the cytochrome P450 family.</text>
</comment>
<dbReference type="Gene3D" id="1.10.630.10">
    <property type="entry name" value="Cytochrome P450"/>
    <property type="match status" value="1"/>
</dbReference>
<dbReference type="EMBL" id="LJBN01000024">
    <property type="protein sequence ID" value="OOQ91066.1"/>
    <property type="molecule type" value="Genomic_DNA"/>
</dbReference>
<dbReference type="GO" id="GO:0004497">
    <property type="term" value="F:monooxygenase activity"/>
    <property type="evidence" value="ECO:0007669"/>
    <property type="project" value="InterPro"/>
</dbReference>
<dbReference type="InterPro" id="IPR017927">
    <property type="entry name" value="FAD-bd_FR_type"/>
</dbReference>
<dbReference type="InterPro" id="IPR017938">
    <property type="entry name" value="Riboflavin_synthase-like_b-brl"/>
</dbReference>
<dbReference type="GO" id="GO:0043386">
    <property type="term" value="P:mycotoxin biosynthetic process"/>
    <property type="evidence" value="ECO:0007669"/>
    <property type="project" value="UniProtKB-ARBA"/>
</dbReference>
<evidence type="ECO:0000256" key="2">
    <source>
        <dbReference type="ARBA" id="ARBA00022714"/>
    </source>
</evidence>
<dbReference type="GO" id="GO:0020037">
    <property type="term" value="F:heme binding"/>
    <property type="evidence" value="ECO:0007669"/>
    <property type="project" value="InterPro"/>
</dbReference>
<dbReference type="CDD" id="cd06185">
    <property type="entry name" value="PDR_like"/>
    <property type="match status" value="1"/>
</dbReference>
<feature type="domain" description="FAD-binding FR-type" evidence="8">
    <location>
        <begin position="426"/>
        <end position="527"/>
    </location>
</feature>
<dbReference type="InterPro" id="IPR012675">
    <property type="entry name" value="Beta-grasp_dom_sf"/>
</dbReference>
<dbReference type="Pfam" id="PF00111">
    <property type="entry name" value="Fer2"/>
    <property type="match status" value="1"/>
</dbReference>
<dbReference type="Gene3D" id="2.40.30.10">
    <property type="entry name" value="Translation factors"/>
    <property type="match status" value="1"/>
</dbReference>
<evidence type="ECO:0000259" key="8">
    <source>
        <dbReference type="PROSITE" id="PS51384"/>
    </source>
</evidence>
<dbReference type="PRINTS" id="PR00359">
    <property type="entry name" value="BP450"/>
</dbReference>
<feature type="domain" description="2Fe-2S ferredoxin-type" evidence="7">
    <location>
        <begin position="651"/>
        <end position="737"/>
    </location>
</feature>
<dbReference type="AlphaFoldDB" id="A0A1S9S056"/>
<dbReference type="PROSITE" id="PS51085">
    <property type="entry name" value="2FE2S_FER_2"/>
    <property type="match status" value="1"/>
</dbReference>
<evidence type="ECO:0000313" key="10">
    <source>
        <dbReference type="Proteomes" id="UP000190744"/>
    </source>
</evidence>
<dbReference type="Gene3D" id="3.40.50.80">
    <property type="entry name" value="Nucleotide-binding domain of ferredoxin-NADP reductase (FNR) module"/>
    <property type="match status" value="1"/>
</dbReference>
<dbReference type="PROSITE" id="PS51384">
    <property type="entry name" value="FAD_FR"/>
    <property type="match status" value="1"/>
</dbReference>
<dbReference type="InterPro" id="IPR039261">
    <property type="entry name" value="FNR_nucleotide-bd"/>
</dbReference>
<keyword evidence="9" id="KW-0223">Dioxygenase</keyword>
<evidence type="ECO:0000256" key="1">
    <source>
        <dbReference type="ARBA" id="ARBA00010617"/>
    </source>
</evidence>
<evidence type="ECO:0000256" key="6">
    <source>
        <dbReference type="ARBA" id="ARBA00023014"/>
    </source>
</evidence>
<dbReference type="InterPro" id="IPR001041">
    <property type="entry name" value="2Fe-2S_ferredoxin-type"/>
</dbReference>
<gene>
    <name evidence="9" type="ORF">PEBR_02357</name>
</gene>
<dbReference type="Proteomes" id="UP000190744">
    <property type="component" value="Unassembled WGS sequence"/>
</dbReference>
<dbReference type="InterPro" id="IPR017972">
    <property type="entry name" value="Cyt_P450_CS"/>
</dbReference>
<dbReference type="GO" id="GO:0051213">
    <property type="term" value="F:dioxygenase activity"/>
    <property type="evidence" value="ECO:0007669"/>
    <property type="project" value="UniProtKB-KW"/>
</dbReference>
<dbReference type="PROSITE" id="PS00086">
    <property type="entry name" value="CYTOCHROME_P450"/>
    <property type="match status" value="1"/>
</dbReference>
<evidence type="ECO:0000313" key="9">
    <source>
        <dbReference type="EMBL" id="OOQ91066.1"/>
    </source>
</evidence>
<dbReference type="Gene3D" id="3.10.20.30">
    <property type="match status" value="1"/>
</dbReference>
<dbReference type="PANTHER" id="PTHR46696:SF6">
    <property type="entry name" value="P450, PUTATIVE (EUROFUNG)-RELATED"/>
    <property type="match status" value="1"/>
</dbReference>
<name>A0A1S9S056_PENBI</name>
<keyword evidence="3" id="KW-0479">Metal-binding</keyword>
<dbReference type="InterPro" id="IPR001128">
    <property type="entry name" value="Cyt_P450"/>
</dbReference>
<protein>
    <submittedName>
        <fullName evidence="9">Phthalate 4,5-dioxygenase</fullName>
    </submittedName>
</protein>
<reference evidence="10" key="1">
    <citation type="submission" date="2015-09" db="EMBL/GenBank/DDBJ databases">
        <authorList>
            <person name="Fill T.P."/>
            <person name="Baretta J.F."/>
            <person name="de Almeida L.G."/>
            <person name="Rocha M."/>
            <person name="de Souza D.H."/>
            <person name="Malavazi I."/>
            <person name="Cerdeira L.T."/>
            <person name="Hong H."/>
            <person name="Samborskyy M."/>
            <person name="de Vasconcelos A.T."/>
            <person name="Leadlay P."/>
            <person name="Rodrigues-Filho E."/>
        </authorList>
    </citation>
    <scope>NUCLEOTIDE SEQUENCE [LARGE SCALE GENOMIC DNA]</scope>
    <source>
        <strain evidence="10">LaBioMMi 136</strain>
    </source>
</reference>
<dbReference type="InterPro" id="IPR002397">
    <property type="entry name" value="Cyt_P450_B"/>
</dbReference>
<dbReference type="SUPFAM" id="SSF48264">
    <property type="entry name" value="Cytochrome P450"/>
    <property type="match status" value="1"/>
</dbReference>
<dbReference type="SUPFAM" id="SSF52343">
    <property type="entry name" value="Ferredoxin reductase-like, C-terminal NADP-linked domain"/>
    <property type="match status" value="1"/>
</dbReference>
<proteinExistence type="inferred from homology"/>
<dbReference type="InterPro" id="IPR036010">
    <property type="entry name" value="2Fe-2S_ferredoxin-like_sf"/>
</dbReference>
<dbReference type="Pfam" id="PF00067">
    <property type="entry name" value="p450"/>
    <property type="match status" value="2"/>
</dbReference>
<dbReference type="SUPFAM" id="SSF63380">
    <property type="entry name" value="Riboflavin synthase domain-like"/>
    <property type="match status" value="1"/>
</dbReference>
<dbReference type="GO" id="GO:0051537">
    <property type="term" value="F:2 iron, 2 sulfur cluster binding"/>
    <property type="evidence" value="ECO:0007669"/>
    <property type="project" value="UniProtKB-KW"/>
</dbReference>
<dbReference type="GO" id="GO:0016705">
    <property type="term" value="F:oxidoreductase activity, acting on paired donors, with incorporation or reduction of molecular oxygen"/>
    <property type="evidence" value="ECO:0007669"/>
    <property type="project" value="InterPro"/>
</dbReference>
<sequence>MTESNGAVPNGCPFQDSRRLFRDLEEHRSIHQIQFSDILGGYVVTRYDDIVYALDHPEIFASKGVTVPEFPEPVQPIFANRVPPGGTLLGWDNPDHDRLRTSVNGFFLPRRLAGFQPLMRSLANELIDQFIMKGEMELKSTFAMPLPLKTIITMAGLDPARMEWIGRSLALFGGIAGGSMSVEQQVKDVLDLHDYVAQVIRERKTDRRNDLISHIWDQRDANVVEMTDLEHLAMIPGLLLAGHETTTSVFSMGLSHLLHNRLWHAANESDKTRIDTIEELLRYESAITGMFRLVTKKVTIGSRDLEPGDKVFLAYNSASRDGSVFECPAQLQPKRTFTRQHLGFGRGIHACLGAPLARLLLRTEFEILYERLPNLRLVTPYEKIHYEKVGPSRSIEGVVVAWDPPLTSPPRPLPQGSSTKMASSITQNISAKVQRLLPLTSEVLEVTIRSDVPDKLPEWTPGSHIDILSQYGYRQYSLCSDPADNSSWKIAILKEEDGSGGSKWLHENLREGMDVTVRRPKNHFRLTKGPRYIFLAGGIGITPLKPMLAEAKRNGADYRLIYLGRSRETMAYVEELDREHPTDVWTSRDGKRFDMERFVKAQEKKVQLYCCGPDRLLNALEDACRGNPVVELKVERFQGASPQNFLPNKSFHVTLGRSGRKLTVSPEQTLLEVLNQHGCGIMSTCSKGTCGTCEVSVLDGRPEHRDTVLSLEEKGENKVLMPCVSRCLEEKLVLDLW</sequence>
<evidence type="ECO:0000259" key="7">
    <source>
        <dbReference type="PROSITE" id="PS51085"/>
    </source>
</evidence>
<dbReference type="PROSITE" id="PS00197">
    <property type="entry name" value="2FE2S_FER_1"/>
    <property type="match status" value="1"/>
</dbReference>
<evidence type="ECO:0000256" key="4">
    <source>
        <dbReference type="ARBA" id="ARBA00023002"/>
    </source>
</evidence>
<dbReference type="GO" id="GO:0005506">
    <property type="term" value="F:iron ion binding"/>
    <property type="evidence" value="ECO:0007669"/>
    <property type="project" value="InterPro"/>
</dbReference>
<organism evidence="9 10">
    <name type="scientific">Penicillium brasilianum</name>
    <dbReference type="NCBI Taxonomy" id="104259"/>
    <lineage>
        <taxon>Eukaryota</taxon>
        <taxon>Fungi</taxon>
        <taxon>Dikarya</taxon>
        <taxon>Ascomycota</taxon>
        <taxon>Pezizomycotina</taxon>
        <taxon>Eurotiomycetes</taxon>
        <taxon>Eurotiomycetidae</taxon>
        <taxon>Eurotiales</taxon>
        <taxon>Aspergillaceae</taxon>
        <taxon>Penicillium</taxon>
    </lineage>
</organism>
<evidence type="ECO:0000256" key="5">
    <source>
        <dbReference type="ARBA" id="ARBA00023004"/>
    </source>
</evidence>
<dbReference type="CDD" id="cd00207">
    <property type="entry name" value="fer2"/>
    <property type="match status" value="1"/>
</dbReference>
<keyword evidence="6" id="KW-0411">Iron-sulfur</keyword>
<dbReference type="InterPro" id="IPR006058">
    <property type="entry name" value="2Fe2S_fd_BS"/>
</dbReference>
<dbReference type="SUPFAM" id="SSF54292">
    <property type="entry name" value="2Fe-2S ferredoxin-like"/>
    <property type="match status" value="1"/>
</dbReference>
<keyword evidence="4" id="KW-0560">Oxidoreductase</keyword>